<dbReference type="InterPro" id="IPR024743">
    <property type="entry name" value="Dynein_HC_stalk"/>
</dbReference>
<dbReference type="GO" id="GO:0007018">
    <property type="term" value="P:microtubule-based movement"/>
    <property type="evidence" value="ECO:0007669"/>
    <property type="project" value="InterPro"/>
</dbReference>
<reference evidence="2" key="1">
    <citation type="submission" date="2021-02" db="EMBL/GenBank/DDBJ databases">
        <authorList>
            <person name="Nowell W R."/>
        </authorList>
    </citation>
    <scope>NUCLEOTIDE SEQUENCE</scope>
</reference>
<sequence length="296" mass="34803">MLVQTGQDMVTAEQQIPIATDARKLIETLDMKALQESRLVTKAEKPVEDILATIIMICAKRQLANLDRFIEEIQLFDKINLTEEHIKLISGIIDNVQLENSSLNQTSYYNAILTLYKWVKRVLQYHTVLLKKVRPIHQKYKEIEEDILEQDQKIILLDNKSQILSRELERISKIFETSVEHQLTLNGTNQIYYEWLSNGVLPLEMKNYTIIIKSIEYSPLLIDLFGQYNHWMEKYYKLQKIDLDDQTSKDQNLMKNLIELTFPIHSPLVTKLLDELFQQISSKTSLKLNEYQFEIP</sequence>
<evidence type="ECO:0000313" key="5">
    <source>
        <dbReference type="Proteomes" id="UP000663877"/>
    </source>
</evidence>
<dbReference type="OrthoDB" id="6154969at2759"/>
<dbReference type="Gene3D" id="1.20.920.60">
    <property type="match status" value="1"/>
</dbReference>
<dbReference type="PANTHER" id="PTHR46961:SF21">
    <property type="entry name" value="LOW QUALITY PROTEIN: DYNEIN BETA CHAIN, FLAGELLAR OUTER ARM-LIKE"/>
    <property type="match status" value="1"/>
</dbReference>
<dbReference type="EMBL" id="CAJNOM010005001">
    <property type="protein sequence ID" value="CAF1660510.1"/>
    <property type="molecule type" value="Genomic_DNA"/>
</dbReference>
<name>A0A815X181_9BILA</name>
<dbReference type="GO" id="GO:0030286">
    <property type="term" value="C:dynein complex"/>
    <property type="evidence" value="ECO:0007669"/>
    <property type="project" value="InterPro"/>
</dbReference>
<feature type="domain" description="Dynein heavy chain coiled coil stalk" evidence="1">
    <location>
        <begin position="58"/>
        <end position="183"/>
    </location>
</feature>
<evidence type="ECO:0000313" key="2">
    <source>
        <dbReference type="EMBL" id="CAF1549145.1"/>
    </source>
</evidence>
<organism evidence="2 5">
    <name type="scientific">Adineta steineri</name>
    <dbReference type="NCBI Taxonomy" id="433720"/>
    <lineage>
        <taxon>Eukaryota</taxon>
        <taxon>Metazoa</taxon>
        <taxon>Spiralia</taxon>
        <taxon>Gnathifera</taxon>
        <taxon>Rotifera</taxon>
        <taxon>Eurotatoria</taxon>
        <taxon>Bdelloidea</taxon>
        <taxon>Adinetida</taxon>
        <taxon>Adinetidae</taxon>
        <taxon>Adineta</taxon>
    </lineage>
</organism>
<dbReference type="Proteomes" id="UP000663832">
    <property type="component" value="Unassembled WGS sequence"/>
</dbReference>
<proteinExistence type="predicted"/>
<dbReference type="Proteomes" id="UP000663877">
    <property type="component" value="Unassembled WGS sequence"/>
</dbReference>
<dbReference type="AlphaFoldDB" id="A0A815X181"/>
<gene>
    <name evidence="2" type="ORF">BJG266_LOCUS46108</name>
    <name evidence="3" type="ORF">QVE165_LOCUS63137</name>
</gene>
<dbReference type="Pfam" id="PF12777">
    <property type="entry name" value="MT"/>
    <property type="match status" value="1"/>
</dbReference>
<comment type="caution">
    <text evidence="2">The sequence shown here is derived from an EMBL/GenBank/DDBJ whole genome shotgun (WGS) entry which is preliminary data.</text>
</comment>
<evidence type="ECO:0000313" key="4">
    <source>
        <dbReference type="Proteomes" id="UP000663832"/>
    </source>
</evidence>
<dbReference type="EMBL" id="CAJNOI010004607">
    <property type="protein sequence ID" value="CAF1549145.1"/>
    <property type="molecule type" value="Genomic_DNA"/>
</dbReference>
<evidence type="ECO:0000259" key="1">
    <source>
        <dbReference type="Pfam" id="PF12777"/>
    </source>
</evidence>
<dbReference type="GO" id="GO:0051959">
    <property type="term" value="F:dynein light intermediate chain binding"/>
    <property type="evidence" value="ECO:0007669"/>
    <property type="project" value="InterPro"/>
</dbReference>
<keyword evidence="4" id="KW-1185">Reference proteome</keyword>
<protein>
    <recommendedName>
        <fullName evidence="1">Dynein heavy chain coiled coil stalk domain-containing protein</fullName>
    </recommendedName>
</protein>
<dbReference type="InterPro" id="IPR026983">
    <property type="entry name" value="DHC"/>
</dbReference>
<accession>A0A815X181</accession>
<dbReference type="PANTHER" id="PTHR46961">
    <property type="entry name" value="DYNEIN HEAVY CHAIN 1, AXONEMAL-LIKE PROTEIN"/>
    <property type="match status" value="1"/>
</dbReference>
<evidence type="ECO:0000313" key="3">
    <source>
        <dbReference type="EMBL" id="CAF1660510.1"/>
    </source>
</evidence>
<dbReference type="GO" id="GO:0045505">
    <property type="term" value="F:dynein intermediate chain binding"/>
    <property type="evidence" value="ECO:0007669"/>
    <property type="project" value="InterPro"/>
</dbReference>